<dbReference type="InterPro" id="IPR036291">
    <property type="entry name" value="NAD(P)-bd_dom_sf"/>
</dbReference>
<organism evidence="4 5">
    <name type="scientific">Lachancea meyersii CBS 8951</name>
    <dbReference type="NCBI Taxonomy" id="1266667"/>
    <lineage>
        <taxon>Eukaryota</taxon>
        <taxon>Fungi</taxon>
        <taxon>Dikarya</taxon>
        <taxon>Ascomycota</taxon>
        <taxon>Saccharomycotina</taxon>
        <taxon>Saccharomycetes</taxon>
        <taxon>Saccharomycetales</taxon>
        <taxon>Saccharomycetaceae</taxon>
        <taxon>Lachancea</taxon>
    </lineage>
</organism>
<dbReference type="PANTHER" id="PTHR10996">
    <property type="entry name" value="2-HYDROXYACID DEHYDROGENASE-RELATED"/>
    <property type="match status" value="1"/>
</dbReference>
<dbReference type="OrthoDB" id="298012at2759"/>
<protein>
    <submittedName>
        <fullName evidence="4">LAME_0H16204g1_1</fullName>
    </submittedName>
</protein>
<name>A0A1G4KIB0_9SACH</name>
<dbReference type="SUPFAM" id="SSF52283">
    <property type="entry name" value="Formate/glycerate dehydrogenase catalytic domain-like"/>
    <property type="match status" value="1"/>
</dbReference>
<dbReference type="GO" id="GO:0030267">
    <property type="term" value="F:glyoxylate reductase (NADPH) activity"/>
    <property type="evidence" value="ECO:0007669"/>
    <property type="project" value="TreeGrafter"/>
</dbReference>
<dbReference type="Proteomes" id="UP000191144">
    <property type="component" value="Chromosome H"/>
</dbReference>
<evidence type="ECO:0000256" key="2">
    <source>
        <dbReference type="ARBA" id="ARBA00023027"/>
    </source>
</evidence>
<keyword evidence="5" id="KW-1185">Reference proteome</keyword>
<reference evidence="5" key="1">
    <citation type="submission" date="2016-03" db="EMBL/GenBank/DDBJ databases">
        <authorList>
            <person name="Devillers Hugo."/>
        </authorList>
    </citation>
    <scope>NUCLEOTIDE SEQUENCE [LARGE SCALE GENOMIC DNA]</scope>
</reference>
<keyword evidence="2" id="KW-0520">NAD</keyword>
<dbReference type="GO" id="GO:0005829">
    <property type="term" value="C:cytosol"/>
    <property type="evidence" value="ECO:0007669"/>
    <property type="project" value="TreeGrafter"/>
</dbReference>
<dbReference type="InterPro" id="IPR050223">
    <property type="entry name" value="D-isomer_2-hydroxyacid_DH"/>
</dbReference>
<evidence type="ECO:0000313" key="4">
    <source>
        <dbReference type="EMBL" id="SCV04156.1"/>
    </source>
</evidence>
<dbReference type="GO" id="GO:0051287">
    <property type="term" value="F:NAD binding"/>
    <property type="evidence" value="ECO:0007669"/>
    <property type="project" value="InterPro"/>
</dbReference>
<sequence length="369" mass="40967">MTVKPGILFIAEPNWDSPIYNTIVKDKFQVEHYDLHSSNSEDFLDALKTTFNSSSKPLSAIYGGFMGFNAVGGLTRGLLEDERFPSDTLKCVVLCSRGVNGIDFDAVKEHGIEIYNYSDEDEGTTINGFKTIAQAGLVSDDVANCALWHVLEGYRKFSFHQMHLRKTGHTFRSRSRAAGEGPESKEFMFGHTLTSLEIKSPRGRKALILGLGGIGKQIASKLQNGLGMEVHYAKRSCDPTVSWPFHKLDSLLYPHLSQFDAIVIALPGTPETRHLVNHEFLSSCSEELILVNIGRGTIIDPEAISEAKSNHRIRHLGLDVYYHEPEVEDWLLEDNETATITPHIGSGTKNNFDQSCEYALGKALSCCFP</sequence>
<dbReference type="AlphaFoldDB" id="A0A1G4KIB0"/>
<dbReference type="Pfam" id="PF02826">
    <property type="entry name" value="2-Hacid_dh_C"/>
    <property type="match status" value="1"/>
</dbReference>
<accession>A0A1G4KIB0</accession>
<evidence type="ECO:0000313" key="5">
    <source>
        <dbReference type="Proteomes" id="UP000191144"/>
    </source>
</evidence>
<dbReference type="EMBL" id="LT598480">
    <property type="protein sequence ID" value="SCV04156.1"/>
    <property type="molecule type" value="Genomic_DNA"/>
</dbReference>
<evidence type="ECO:0000256" key="1">
    <source>
        <dbReference type="ARBA" id="ARBA00023002"/>
    </source>
</evidence>
<evidence type="ECO:0000259" key="3">
    <source>
        <dbReference type="Pfam" id="PF02826"/>
    </source>
</evidence>
<dbReference type="InterPro" id="IPR006140">
    <property type="entry name" value="D-isomer_DH_NAD-bd"/>
</dbReference>
<dbReference type="Gene3D" id="3.40.50.720">
    <property type="entry name" value="NAD(P)-binding Rossmann-like Domain"/>
    <property type="match status" value="2"/>
</dbReference>
<keyword evidence="1" id="KW-0560">Oxidoreductase</keyword>
<feature type="domain" description="D-isomer specific 2-hydroxyacid dehydrogenase NAD-binding" evidence="3">
    <location>
        <begin position="194"/>
        <end position="345"/>
    </location>
</feature>
<dbReference type="GO" id="GO:0016618">
    <property type="term" value="F:hydroxypyruvate reductase [NAD(P)H] activity"/>
    <property type="evidence" value="ECO:0007669"/>
    <property type="project" value="TreeGrafter"/>
</dbReference>
<dbReference type="PANTHER" id="PTHR10996:SF178">
    <property type="entry name" value="2-HYDROXYACID DEHYDROGENASE YGL185C-RELATED"/>
    <property type="match status" value="1"/>
</dbReference>
<gene>
    <name evidence="4" type="ORF">LAME_0H16204G</name>
</gene>
<proteinExistence type="predicted"/>
<dbReference type="SUPFAM" id="SSF51735">
    <property type="entry name" value="NAD(P)-binding Rossmann-fold domains"/>
    <property type="match status" value="1"/>
</dbReference>